<keyword evidence="2" id="KW-0560">Oxidoreductase</keyword>
<dbReference type="GO" id="GO:0016491">
    <property type="term" value="F:oxidoreductase activity"/>
    <property type="evidence" value="ECO:0007669"/>
    <property type="project" value="UniProtKB-KW"/>
</dbReference>
<gene>
    <name evidence="5" type="ORF">GX50_02730</name>
</gene>
<keyword evidence="3" id="KW-0732">Signal</keyword>
<dbReference type="InterPro" id="IPR016169">
    <property type="entry name" value="FAD-bd_PCMH_sub2"/>
</dbReference>
<dbReference type="VEuPathDB" id="FungiDB:EMCG_03403"/>
<dbReference type="InterPro" id="IPR050432">
    <property type="entry name" value="FAD-linked_Oxidoreductases_BP"/>
</dbReference>
<protein>
    <recommendedName>
        <fullName evidence="4">FAD-binding PCMH-type domain-containing protein</fullName>
    </recommendedName>
</protein>
<proteinExistence type="inferred from homology"/>
<dbReference type="SUPFAM" id="SSF56176">
    <property type="entry name" value="FAD-binding/transporter-associated domain-like"/>
    <property type="match status" value="1"/>
</dbReference>
<evidence type="ECO:0000256" key="2">
    <source>
        <dbReference type="ARBA" id="ARBA00023002"/>
    </source>
</evidence>
<dbReference type="Gene3D" id="3.30.465.10">
    <property type="match status" value="2"/>
</dbReference>
<reference evidence="5 6" key="1">
    <citation type="submission" date="2017-10" db="EMBL/GenBank/DDBJ databases">
        <title>Comparative genomics in systemic dimorphic fungi from Ajellomycetaceae.</title>
        <authorList>
            <person name="Munoz J.F."/>
            <person name="Mcewen J.G."/>
            <person name="Clay O.K."/>
            <person name="Cuomo C.A."/>
        </authorList>
    </citation>
    <scope>NUCLEOTIDE SEQUENCE [LARGE SCALE GENOMIC DNA]</scope>
    <source>
        <strain evidence="5 6">UAMH4076</strain>
    </source>
</reference>
<dbReference type="InterPro" id="IPR016166">
    <property type="entry name" value="FAD-bd_PCMH"/>
</dbReference>
<dbReference type="InterPro" id="IPR036318">
    <property type="entry name" value="FAD-bd_PCMH-like_sf"/>
</dbReference>
<dbReference type="InterPro" id="IPR006094">
    <property type="entry name" value="Oxid_FAD_bind_N"/>
</dbReference>
<dbReference type="EMBL" id="PDND01000040">
    <property type="protein sequence ID" value="PGH34462.1"/>
    <property type="molecule type" value="Genomic_DNA"/>
</dbReference>
<sequence>MKVPGLTALCNFLCICLSIFPPAKAATSPAPNHRRRRCVFGDECWPKDAEWKAFNESISGRLIRTFPSANVCHGKQYDAALCQTAKDHWTNGLWRTNQTGGYTSMLWEMGLDGECSIDTGQKAPCDAGLVPHFSVGVQEVKDIQASINLRIRRIFIWFLGRSSGKGALSIWTHYMKGRQWHKKFVPKGAPANTSGTPAVTLYAGEQLQDAYAAAAEKGLIIVMGDSKTVGAAGGYFLGGGHSPFAHFYGLGADNVLEVTLVDAKGEYITINQYTDPDYFYALRGGGGNSWGVIVSVTMKTYPDHSHIQIGRVHLNATNNETLRTILERTFSAISRVTEAGYVGYAGLGNGKSPTAFDGLFIQPNATNETFSEAFSLFVDMMSLQDVDGHVLSFDFPSWASWCPHFLGDPNMGTNTISGSRLLTPEVLTNKSKEIVDLILKNQDYDPGFGFIGRVNPQERDNTAVHDIWKESAALMTFGATWSDDTPRDKALKIKKDLIELTEELGNIVGKAGGTYFNQANPYERDWQNVFWGRKYEKLLAIKQRIDPSNLFVCNRCVGSDIILEP</sequence>
<accession>A0A2B7ZN86</accession>
<comment type="caution">
    <text evidence="5">The sequence shown here is derived from an EMBL/GenBank/DDBJ whole genome shotgun (WGS) entry which is preliminary data.</text>
</comment>
<feature type="domain" description="FAD-binding PCMH-type" evidence="4">
    <location>
        <begin position="121"/>
        <end position="303"/>
    </location>
</feature>
<dbReference type="Proteomes" id="UP000226031">
    <property type="component" value="Unassembled WGS sequence"/>
</dbReference>
<evidence type="ECO:0000256" key="1">
    <source>
        <dbReference type="ARBA" id="ARBA00005466"/>
    </source>
</evidence>
<evidence type="ECO:0000256" key="3">
    <source>
        <dbReference type="SAM" id="SignalP"/>
    </source>
</evidence>
<dbReference type="Pfam" id="PF08031">
    <property type="entry name" value="BBE"/>
    <property type="match status" value="1"/>
</dbReference>
<dbReference type="PROSITE" id="PS51387">
    <property type="entry name" value="FAD_PCMH"/>
    <property type="match status" value="1"/>
</dbReference>
<dbReference type="VEuPathDB" id="FungiDB:EMCG_03404"/>
<comment type="similarity">
    <text evidence="1">Belongs to the oxygen-dependent FAD-linked oxidoreductase family.</text>
</comment>
<dbReference type="InterPro" id="IPR012951">
    <property type="entry name" value="BBE"/>
</dbReference>
<organism evidence="5 6">
    <name type="scientific">[Emmonsia] crescens</name>
    <dbReference type="NCBI Taxonomy" id="73230"/>
    <lineage>
        <taxon>Eukaryota</taxon>
        <taxon>Fungi</taxon>
        <taxon>Dikarya</taxon>
        <taxon>Ascomycota</taxon>
        <taxon>Pezizomycotina</taxon>
        <taxon>Eurotiomycetes</taxon>
        <taxon>Eurotiomycetidae</taxon>
        <taxon>Onygenales</taxon>
        <taxon>Ajellomycetaceae</taxon>
        <taxon>Emergomyces</taxon>
    </lineage>
</organism>
<evidence type="ECO:0000313" key="5">
    <source>
        <dbReference type="EMBL" id="PGH34462.1"/>
    </source>
</evidence>
<evidence type="ECO:0000313" key="6">
    <source>
        <dbReference type="Proteomes" id="UP000226031"/>
    </source>
</evidence>
<feature type="chain" id="PRO_5012541383" description="FAD-binding PCMH-type domain-containing protein" evidence="3">
    <location>
        <begin position="26"/>
        <end position="565"/>
    </location>
</feature>
<dbReference type="PANTHER" id="PTHR13878:SF91">
    <property type="entry name" value="FAD BINDING DOMAIN PROTEIN (AFU_ORTHOLOGUE AFUA_6G12070)-RELATED"/>
    <property type="match status" value="1"/>
</dbReference>
<feature type="signal peptide" evidence="3">
    <location>
        <begin position="1"/>
        <end position="25"/>
    </location>
</feature>
<dbReference type="PANTHER" id="PTHR13878">
    <property type="entry name" value="GULONOLACTONE OXIDASE"/>
    <property type="match status" value="1"/>
</dbReference>
<dbReference type="GO" id="GO:0071949">
    <property type="term" value="F:FAD binding"/>
    <property type="evidence" value="ECO:0007669"/>
    <property type="project" value="InterPro"/>
</dbReference>
<dbReference type="Pfam" id="PF01565">
    <property type="entry name" value="FAD_binding_4"/>
    <property type="match status" value="1"/>
</dbReference>
<dbReference type="STRING" id="73230.A0A2B7ZN86"/>
<dbReference type="AlphaFoldDB" id="A0A2B7ZN86"/>
<name>A0A2B7ZN86_9EURO</name>
<evidence type="ECO:0000259" key="4">
    <source>
        <dbReference type="PROSITE" id="PS51387"/>
    </source>
</evidence>
<keyword evidence="6" id="KW-1185">Reference proteome</keyword>